<dbReference type="EMBL" id="CP022752">
    <property type="protein sequence ID" value="ASU78794.1"/>
    <property type="molecule type" value="Genomic_DNA"/>
</dbReference>
<feature type="transmembrane region" description="Helical" evidence="8">
    <location>
        <begin position="96"/>
        <end position="116"/>
    </location>
</feature>
<keyword evidence="5 8" id="KW-0812">Transmembrane</keyword>
<evidence type="ECO:0000256" key="3">
    <source>
        <dbReference type="ARBA" id="ARBA00022448"/>
    </source>
</evidence>
<evidence type="ECO:0000313" key="12">
    <source>
        <dbReference type="Proteomes" id="UP000215043"/>
    </source>
</evidence>
<evidence type="ECO:0000256" key="4">
    <source>
        <dbReference type="ARBA" id="ARBA00022475"/>
    </source>
</evidence>
<dbReference type="OrthoDB" id="5472127at2"/>
<dbReference type="Pfam" id="PF01925">
    <property type="entry name" value="TauE"/>
    <property type="match status" value="1"/>
</dbReference>
<dbReference type="AlphaFoldDB" id="A0A099D600"/>
<keyword evidence="4 8" id="KW-1003">Cell membrane</keyword>
<evidence type="ECO:0000256" key="2">
    <source>
        <dbReference type="ARBA" id="ARBA00009142"/>
    </source>
</evidence>
<feature type="transmembrane region" description="Helical" evidence="8">
    <location>
        <begin position="162"/>
        <end position="182"/>
    </location>
</feature>
<evidence type="ECO:0000256" key="5">
    <source>
        <dbReference type="ARBA" id="ARBA00022692"/>
    </source>
</evidence>
<dbReference type="GO" id="GO:0005886">
    <property type="term" value="C:plasma membrane"/>
    <property type="evidence" value="ECO:0007669"/>
    <property type="project" value="UniProtKB-SubCell"/>
</dbReference>
<feature type="transmembrane region" description="Helical" evidence="8">
    <location>
        <begin position="37"/>
        <end position="60"/>
    </location>
</feature>
<keyword evidence="6 8" id="KW-1133">Transmembrane helix</keyword>
<evidence type="ECO:0000256" key="1">
    <source>
        <dbReference type="ARBA" id="ARBA00004651"/>
    </source>
</evidence>
<keyword evidence="11" id="KW-1185">Reference proteome</keyword>
<proteinExistence type="inferred from homology"/>
<organism evidence="9 12">
    <name type="scientific">Actinopolyspora erythraea</name>
    <dbReference type="NCBI Taxonomy" id="414996"/>
    <lineage>
        <taxon>Bacteria</taxon>
        <taxon>Bacillati</taxon>
        <taxon>Actinomycetota</taxon>
        <taxon>Actinomycetes</taxon>
        <taxon>Actinopolysporales</taxon>
        <taxon>Actinopolysporaceae</taxon>
        <taxon>Actinopolyspora</taxon>
    </lineage>
</organism>
<feature type="transmembrane region" description="Helical" evidence="8">
    <location>
        <begin position="220"/>
        <end position="237"/>
    </location>
</feature>
<dbReference type="Proteomes" id="UP000029737">
    <property type="component" value="Unassembled WGS sequence"/>
</dbReference>
<dbReference type="PANTHER" id="PTHR30269">
    <property type="entry name" value="TRANSMEMBRANE PROTEIN YFCA"/>
    <property type="match status" value="1"/>
</dbReference>
<evidence type="ECO:0000313" key="10">
    <source>
        <dbReference type="EMBL" id="KGI81548.1"/>
    </source>
</evidence>
<sequence>MSIWILLLAGTVVLGGAVVQGAVGFGMNLIAAPLLAIADPALVPVPLLLTASAFAVLPLLRERGRADWRGVRWGLLGRVPGTALGVAALALLPNRWLAVLIGVVVLVSVLLSLVSWHPRPVPGTLFTAGLFSGVFGTAAAIGGPPIALVYQRTAGPTVRTTLSAYFALGSLLSLIALVASGQVHGEQLLAAGVLFPFALLGFLLSSPLRRVLDNGRTRPALLAVAGLSAAVLLGKALF</sequence>
<dbReference type="InterPro" id="IPR002781">
    <property type="entry name" value="TM_pro_TauE-like"/>
</dbReference>
<accession>A0A099D600</accession>
<evidence type="ECO:0000256" key="8">
    <source>
        <dbReference type="RuleBase" id="RU363041"/>
    </source>
</evidence>
<feature type="transmembrane region" description="Helical" evidence="8">
    <location>
        <begin position="128"/>
        <end position="150"/>
    </location>
</feature>
<name>A0A099D600_9ACTN</name>
<comment type="subcellular location">
    <subcellularLocation>
        <location evidence="1 8">Cell membrane</location>
        <topology evidence="1 8">Multi-pass membrane protein</topology>
    </subcellularLocation>
</comment>
<dbReference type="KEGG" id="aey:CDG81_11465"/>
<dbReference type="RefSeq" id="WP_043573268.1">
    <property type="nucleotide sequence ID" value="NZ_CP022752.1"/>
</dbReference>
<dbReference type="HOGENOM" id="CLU_054750_2_0_11"/>
<evidence type="ECO:0000256" key="6">
    <source>
        <dbReference type="ARBA" id="ARBA00022989"/>
    </source>
</evidence>
<dbReference type="eggNOG" id="COG0730">
    <property type="taxonomic scope" value="Bacteria"/>
</dbReference>
<comment type="similarity">
    <text evidence="2 8">Belongs to the 4-toluene sulfonate uptake permease (TSUP) (TC 2.A.102) family.</text>
</comment>
<evidence type="ECO:0000313" key="9">
    <source>
        <dbReference type="EMBL" id="ASU78794.1"/>
    </source>
</evidence>
<keyword evidence="7 8" id="KW-0472">Membrane</keyword>
<dbReference type="Proteomes" id="UP000215043">
    <property type="component" value="Chromosome"/>
</dbReference>
<evidence type="ECO:0000256" key="7">
    <source>
        <dbReference type="ARBA" id="ARBA00023136"/>
    </source>
</evidence>
<protein>
    <recommendedName>
        <fullName evidence="8">Probable membrane transporter protein</fullName>
    </recommendedName>
</protein>
<gene>
    <name evidence="9" type="ORF">CDG81_11465</name>
    <name evidence="10" type="ORF">IL38_11540</name>
</gene>
<reference evidence="9 12" key="2">
    <citation type="submission" date="2017-08" db="EMBL/GenBank/DDBJ databases">
        <title>The complete genome sequence of moderately halophilic actinomycete Actinopolyspora erythraea YIM 90600, the producer of novel erythromycin, novel actinopolysporins A-C and tubercidin.</title>
        <authorList>
            <person name="Yin M."/>
            <person name="Tang S."/>
        </authorList>
    </citation>
    <scope>NUCLEOTIDE SEQUENCE [LARGE SCALE GENOMIC DNA]</scope>
    <source>
        <strain evidence="9 12">YIM 90600</strain>
    </source>
</reference>
<dbReference type="EMBL" id="JPMV01000018">
    <property type="protein sequence ID" value="KGI81548.1"/>
    <property type="molecule type" value="Genomic_DNA"/>
</dbReference>
<keyword evidence="3" id="KW-0813">Transport</keyword>
<feature type="transmembrane region" description="Helical" evidence="8">
    <location>
        <begin position="188"/>
        <end position="208"/>
    </location>
</feature>
<evidence type="ECO:0000313" key="11">
    <source>
        <dbReference type="Proteomes" id="UP000029737"/>
    </source>
</evidence>
<reference evidence="10 11" key="1">
    <citation type="journal article" date="2014" name="PLoS ONE">
        <title>Identification and Characterization of a New Erythromycin Biosynthetic Gene Cluster in Actinopolyspora erythraea YIM90600, a Novel Erythronolide-Producing Halophilic Actinomycete Isolated from Salt Field.</title>
        <authorList>
            <person name="Chen D."/>
            <person name="Feng J."/>
            <person name="Huang L."/>
            <person name="Zhang Q."/>
            <person name="Wu J."/>
            <person name="Zhu X."/>
            <person name="Duan Y."/>
            <person name="Xu Z."/>
        </authorList>
    </citation>
    <scope>NUCLEOTIDE SEQUENCE [LARGE SCALE GENOMIC DNA]</scope>
    <source>
        <strain evidence="10 11">YIM90600</strain>
    </source>
</reference>
<dbReference type="PANTHER" id="PTHR30269:SF37">
    <property type="entry name" value="MEMBRANE TRANSPORTER PROTEIN"/>
    <property type="match status" value="1"/>
</dbReference>
<dbReference type="InterPro" id="IPR052017">
    <property type="entry name" value="TSUP"/>
</dbReference>